<protein>
    <submittedName>
        <fullName evidence="1">Uncharacterized protein</fullName>
    </submittedName>
</protein>
<proteinExistence type="predicted"/>
<accession>A0A4Y2N005</accession>
<organism evidence="1 2">
    <name type="scientific">Araneus ventricosus</name>
    <name type="common">Orbweaver spider</name>
    <name type="synonym">Epeira ventricosa</name>
    <dbReference type="NCBI Taxonomy" id="182803"/>
    <lineage>
        <taxon>Eukaryota</taxon>
        <taxon>Metazoa</taxon>
        <taxon>Ecdysozoa</taxon>
        <taxon>Arthropoda</taxon>
        <taxon>Chelicerata</taxon>
        <taxon>Arachnida</taxon>
        <taxon>Araneae</taxon>
        <taxon>Araneomorphae</taxon>
        <taxon>Entelegynae</taxon>
        <taxon>Araneoidea</taxon>
        <taxon>Araneidae</taxon>
        <taxon>Araneus</taxon>
    </lineage>
</organism>
<dbReference type="AlphaFoldDB" id="A0A4Y2N005"/>
<evidence type="ECO:0000313" key="2">
    <source>
        <dbReference type="Proteomes" id="UP000499080"/>
    </source>
</evidence>
<gene>
    <name evidence="1" type="ORF">AVEN_50760_1</name>
</gene>
<name>A0A4Y2N005_ARAVE</name>
<keyword evidence="2" id="KW-1185">Reference proteome</keyword>
<evidence type="ECO:0000313" key="1">
    <source>
        <dbReference type="EMBL" id="GBN32172.1"/>
    </source>
</evidence>
<reference evidence="1 2" key="1">
    <citation type="journal article" date="2019" name="Sci. Rep.">
        <title>Orb-weaving spider Araneus ventricosus genome elucidates the spidroin gene catalogue.</title>
        <authorList>
            <person name="Kono N."/>
            <person name="Nakamura H."/>
            <person name="Ohtoshi R."/>
            <person name="Moran D.A.P."/>
            <person name="Shinohara A."/>
            <person name="Yoshida Y."/>
            <person name="Fujiwara M."/>
            <person name="Mori M."/>
            <person name="Tomita M."/>
            <person name="Arakawa K."/>
        </authorList>
    </citation>
    <scope>NUCLEOTIDE SEQUENCE [LARGE SCALE GENOMIC DNA]</scope>
</reference>
<comment type="caution">
    <text evidence="1">The sequence shown here is derived from an EMBL/GenBank/DDBJ whole genome shotgun (WGS) entry which is preliminary data.</text>
</comment>
<dbReference type="Proteomes" id="UP000499080">
    <property type="component" value="Unassembled WGS sequence"/>
</dbReference>
<dbReference type="OrthoDB" id="6437652at2759"/>
<dbReference type="EMBL" id="BGPR01008196">
    <property type="protein sequence ID" value="GBN32172.1"/>
    <property type="molecule type" value="Genomic_DNA"/>
</dbReference>
<sequence length="122" mass="13182">MTTSPAALQVILGIAPLHLQLQREARGTALNRLRLPLSTNVSDIDSSEIIEKTTGWSAHPSVHLSPTQISLDGGGNINTGIYTAGSKTEKRVGAALCVLTDVNITHRWSTRLSLRNNSRRKS</sequence>